<protein>
    <submittedName>
        <fullName evidence="1">DUF2812 domain-containing protein</fullName>
    </submittedName>
</protein>
<evidence type="ECO:0000313" key="1">
    <source>
        <dbReference type="EMBL" id="HIS66633.1"/>
    </source>
</evidence>
<dbReference type="Pfam" id="PF11193">
    <property type="entry name" value="DUF2812"/>
    <property type="match status" value="1"/>
</dbReference>
<reference evidence="1" key="1">
    <citation type="submission" date="2020-10" db="EMBL/GenBank/DDBJ databases">
        <authorList>
            <person name="Gilroy R."/>
        </authorList>
    </citation>
    <scope>NUCLEOTIDE SEQUENCE</scope>
    <source>
        <strain evidence="1">ChiHjej10B9-9673</strain>
    </source>
</reference>
<comment type="caution">
    <text evidence="1">The sequence shown here is derived from an EMBL/GenBank/DDBJ whole genome shotgun (WGS) entry which is preliminary data.</text>
</comment>
<reference evidence="1" key="2">
    <citation type="journal article" date="2021" name="PeerJ">
        <title>Extensive microbial diversity within the chicken gut microbiome revealed by metagenomics and culture.</title>
        <authorList>
            <person name="Gilroy R."/>
            <person name="Ravi A."/>
            <person name="Getino M."/>
            <person name="Pursley I."/>
            <person name="Horton D.L."/>
            <person name="Alikhan N.F."/>
            <person name="Baker D."/>
            <person name="Gharbi K."/>
            <person name="Hall N."/>
            <person name="Watson M."/>
            <person name="Adriaenssens E.M."/>
            <person name="Foster-Nyarko E."/>
            <person name="Jarju S."/>
            <person name="Secka A."/>
            <person name="Antonio M."/>
            <person name="Oren A."/>
            <person name="Chaudhuri R.R."/>
            <person name="La Ragione R."/>
            <person name="Hildebrand F."/>
            <person name="Pallen M.J."/>
        </authorList>
    </citation>
    <scope>NUCLEOTIDE SEQUENCE</scope>
    <source>
        <strain evidence="1">ChiHjej10B9-9673</strain>
    </source>
</reference>
<organism evidence="1 2">
    <name type="scientific">Candidatus Scatomorpha merdipullorum</name>
    <dbReference type="NCBI Taxonomy" id="2840927"/>
    <lineage>
        <taxon>Bacteria</taxon>
        <taxon>Bacillati</taxon>
        <taxon>Bacillota</taxon>
        <taxon>Clostridia</taxon>
        <taxon>Eubacteriales</taxon>
        <taxon>Candidatus Scatomorpha</taxon>
    </lineage>
</organism>
<gene>
    <name evidence="1" type="ORF">IAC18_03605</name>
</gene>
<dbReference type="AlphaFoldDB" id="A0A9D1FCY4"/>
<proteinExistence type="predicted"/>
<sequence>MKRRIEPYSFYDHTGIAAHLEDMAARGWMLKSVGAFTWNYEKCEPVKARFAVTYYPRLSEFDPADNPDLASFAEFCARTGWKFVCSKAQMQFYVNFEEEPRPIDTDP</sequence>
<accession>A0A9D1FCY4</accession>
<dbReference type="Proteomes" id="UP000824001">
    <property type="component" value="Unassembled WGS sequence"/>
</dbReference>
<dbReference type="EMBL" id="DVJK01000103">
    <property type="protein sequence ID" value="HIS66633.1"/>
    <property type="molecule type" value="Genomic_DNA"/>
</dbReference>
<feature type="non-terminal residue" evidence="1">
    <location>
        <position position="107"/>
    </location>
</feature>
<name>A0A9D1FCY4_9FIRM</name>
<dbReference type="InterPro" id="IPR021359">
    <property type="entry name" value="DUF2812"/>
</dbReference>
<evidence type="ECO:0000313" key="2">
    <source>
        <dbReference type="Proteomes" id="UP000824001"/>
    </source>
</evidence>